<proteinExistence type="predicted"/>
<protein>
    <submittedName>
        <fullName evidence="2">(African queen) hypothetical protein</fullName>
    </submittedName>
</protein>
<accession>A0A8J2R6X0</accession>
<name>A0A8J2R6X0_9NEOP</name>
<keyword evidence="3" id="KW-1185">Reference proteome</keyword>
<feature type="region of interest" description="Disordered" evidence="1">
    <location>
        <begin position="45"/>
        <end position="68"/>
    </location>
</feature>
<reference evidence="2" key="1">
    <citation type="submission" date="2021-09" db="EMBL/GenBank/DDBJ databases">
        <authorList>
            <person name="Martin H S."/>
        </authorList>
    </citation>
    <scope>NUCLEOTIDE SEQUENCE</scope>
</reference>
<comment type="caution">
    <text evidence="2">The sequence shown here is derived from an EMBL/GenBank/DDBJ whole genome shotgun (WGS) entry which is preliminary data.</text>
</comment>
<dbReference type="Proteomes" id="UP000789524">
    <property type="component" value="Unassembled WGS sequence"/>
</dbReference>
<dbReference type="OrthoDB" id="7690762at2759"/>
<evidence type="ECO:0000313" key="3">
    <source>
        <dbReference type="Proteomes" id="UP000789524"/>
    </source>
</evidence>
<evidence type="ECO:0000313" key="2">
    <source>
        <dbReference type="EMBL" id="CAG9584361.1"/>
    </source>
</evidence>
<gene>
    <name evidence="2" type="ORF">DCHRY22_LOCUS14964</name>
</gene>
<evidence type="ECO:0000256" key="1">
    <source>
        <dbReference type="SAM" id="MobiDB-lite"/>
    </source>
</evidence>
<dbReference type="AlphaFoldDB" id="A0A8J2R6X0"/>
<organism evidence="2 3">
    <name type="scientific">Danaus chrysippus</name>
    <name type="common">African queen</name>
    <dbReference type="NCBI Taxonomy" id="151541"/>
    <lineage>
        <taxon>Eukaryota</taxon>
        <taxon>Metazoa</taxon>
        <taxon>Ecdysozoa</taxon>
        <taxon>Arthropoda</taxon>
        <taxon>Hexapoda</taxon>
        <taxon>Insecta</taxon>
        <taxon>Pterygota</taxon>
        <taxon>Neoptera</taxon>
        <taxon>Endopterygota</taxon>
        <taxon>Lepidoptera</taxon>
        <taxon>Glossata</taxon>
        <taxon>Ditrysia</taxon>
        <taxon>Papilionoidea</taxon>
        <taxon>Nymphalidae</taxon>
        <taxon>Danainae</taxon>
        <taxon>Danaini</taxon>
        <taxon>Danaina</taxon>
        <taxon>Danaus</taxon>
        <taxon>Anosia</taxon>
    </lineage>
</organism>
<sequence length="98" mass="11103">MGNSFSSVSSKKWKKEIPNAESSRILFLLYLIHRTWHVVVEHMDSKSLNSKRGRTSNTAPTTDEGPRFDSMSLESGSCYSACSCSYCRLRNCTNDCIR</sequence>
<dbReference type="EMBL" id="CAKASE010000082">
    <property type="protein sequence ID" value="CAG9584361.1"/>
    <property type="molecule type" value="Genomic_DNA"/>
</dbReference>